<comment type="caution">
    <text evidence="1">The sequence shown here is derived from an EMBL/GenBank/DDBJ whole genome shotgun (WGS) entry which is preliminary data.</text>
</comment>
<evidence type="ECO:0008006" key="3">
    <source>
        <dbReference type="Google" id="ProtNLM"/>
    </source>
</evidence>
<accession>A0ABV5J4D5</accession>
<protein>
    <recommendedName>
        <fullName evidence="3">Phosphate-selective porin O and P</fullName>
    </recommendedName>
</protein>
<evidence type="ECO:0000313" key="2">
    <source>
        <dbReference type="Proteomes" id="UP001589654"/>
    </source>
</evidence>
<dbReference type="EMBL" id="JBHMEW010000052">
    <property type="protein sequence ID" value="MFB9211677.1"/>
    <property type="molecule type" value="Genomic_DNA"/>
</dbReference>
<keyword evidence="2" id="KW-1185">Reference proteome</keyword>
<organism evidence="1 2">
    <name type="scientific">Echinicola jeungdonensis</name>
    <dbReference type="NCBI Taxonomy" id="709343"/>
    <lineage>
        <taxon>Bacteria</taxon>
        <taxon>Pseudomonadati</taxon>
        <taxon>Bacteroidota</taxon>
        <taxon>Cytophagia</taxon>
        <taxon>Cytophagales</taxon>
        <taxon>Cyclobacteriaceae</taxon>
        <taxon>Echinicola</taxon>
    </lineage>
</organism>
<sequence>MKYFSLFLLGMVIFFHQTEAQSVKSNKKENKSLIFPLNEDGSHYVKGTFLNQIWFRYNQSNPGSTVFGEARGETFDIGLRRTRIQVYGQLSDKVFFYTQFGQNNLSYRSPRKQGIFFLDAIGEYRVIGDQLSIGGGLTGWNGISRYSSPSVGSILSLDAPLYQQGTNDINDQFVRKFSIYAKGLIGKLDYRVVVSDPMSVQQSTGQEARIEENSLFAAEQGNAQFQGYFKYQFWDTESNLTPYQSGSYLGRKRVLNIGAGFMTQKDAMWNLAENRVDTLRSNLGLFAVDLFYDRPVDVQKGNAITFYAAYQNSDYGKNYVRNIGAMNPANGINGNGSFNGPGSAFPTIGTGDTFFAQGAYLFRRDLLGSSGTLQPYVSSQYSHFDLLDDPMLMYEGGVNWLINGHRTKLSLNYQNRPLFIQESSGDGNNWISGDRKGMVVMQFQVSL</sequence>
<gene>
    <name evidence="1" type="ORF">ACFFUR_07655</name>
</gene>
<dbReference type="Proteomes" id="UP001589654">
    <property type="component" value="Unassembled WGS sequence"/>
</dbReference>
<dbReference type="RefSeq" id="WP_290246311.1">
    <property type="nucleotide sequence ID" value="NZ_JAUFQT010000001.1"/>
</dbReference>
<name>A0ABV5J4D5_9BACT</name>
<proteinExistence type="predicted"/>
<reference evidence="1 2" key="1">
    <citation type="submission" date="2024-09" db="EMBL/GenBank/DDBJ databases">
        <authorList>
            <person name="Sun Q."/>
            <person name="Mori K."/>
        </authorList>
    </citation>
    <scope>NUCLEOTIDE SEQUENCE [LARGE SCALE GENOMIC DNA]</scope>
    <source>
        <strain evidence="1 2">CECT 7682</strain>
    </source>
</reference>
<evidence type="ECO:0000313" key="1">
    <source>
        <dbReference type="EMBL" id="MFB9211677.1"/>
    </source>
</evidence>